<evidence type="ECO:0000256" key="5">
    <source>
        <dbReference type="ARBA" id="ARBA00022553"/>
    </source>
</evidence>
<evidence type="ECO:0000313" key="15">
    <source>
        <dbReference type="EMBL" id="BCJ90559.1"/>
    </source>
</evidence>
<dbReference type="SMART" id="SM00388">
    <property type="entry name" value="HisKA"/>
    <property type="match status" value="1"/>
</dbReference>
<dbReference type="KEGG" id="tso:IZ6_12940"/>
<dbReference type="SMART" id="SM00387">
    <property type="entry name" value="HATPase_c"/>
    <property type="match status" value="1"/>
</dbReference>
<keyword evidence="6" id="KW-0808">Transferase</keyword>
<dbReference type="InterPro" id="IPR000014">
    <property type="entry name" value="PAS"/>
</dbReference>
<dbReference type="PROSITE" id="PS50109">
    <property type="entry name" value="HIS_KIN"/>
    <property type="match status" value="1"/>
</dbReference>
<feature type="transmembrane region" description="Helical" evidence="11">
    <location>
        <begin position="61"/>
        <end position="80"/>
    </location>
</feature>
<gene>
    <name evidence="15" type="ORF">IZ6_12940</name>
</gene>
<dbReference type="InterPro" id="IPR004358">
    <property type="entry name" value="Sig_transdc_His_kin-like_C"/>
</dbReference>
<feature type="domain" description="PAC" evidence="14">
    <location>
        <begin position="639"/>
        <end position="691"/>
    </location>
</feature>
<dbReference type="EMBL" id="AP023361">
    <property type="protein sequence ID" value="BCJ90559.1"/>
    <property type="molecule type" value="Genomic_DNA"/>
</dbReference>
<feature type="transmembrane region" description="Helical" evidence="11">
    <location>
        <begin position="270"/>
        <end position="289"/>
    </location>
</feature>
<dbReference type="PANTHER" id="PTHR43304:SF1">
    <property type="entry name" value="PAC DOMAIN-CONTAINING PROTEIN"/>
    <property type="match status" value="1"/>
</dbReference>
<dbReference type="InterPro" id="IPR000700">
    <property type="entry name" value="PAS-assoc_C"/>
</dbReference>
<dbReference type="PRINTS" id="PR00344">
    <property type="entry name" value="BCTRLSENSOR"/>
</dbReference>
<dbReference type="InterPro" id="IPR052162">
    <property type="entry name" value="Sensor_kinase/Photoreceptor"/>
</dbReference>
<feature type="domain" description="PAC" evidence="14">
    <location>
        <begin position="772"/>
        <end position="824"/>
    </location>
</feature>
<dbReference type="GO" id="GO:0005886">
    <property type="term" value="C:plasma membrane"/>
    <property type="evidence" value="ECO:0007669"/>
    <property type="project" value="UniProtKB-SubCell"/>
</dbReference>
<dbReference type="InterPro" id="IPR036890">
    <property type="entry name" value="HATPase_C_sf"/>
</dbReference>
<proteinExistence type="predicted"/>
<dbReference type="SUPFAM" id="SSF55785">
    <property type="entry name" value="PYP-like sensor domain (PAS domain)"/>
    <property type="match status" value="4"/>
</dbReference>
<evidence type="ECO:0000256" key="10">
    <source>
        <dbReference type="ARBA" id="ARBA00023136"/>
    </source>
</evidence>
<sequence>MGVWSHRPPLQYLGLFYAAYFLGCGFAQAFVIVPGITVSIWPPGGVFLATLILTERRSWPWWILAGFLAEMTAQAIWFGSPWAAGALIYAGNAAGAMTGALLITRFCGRPLRLETLRDVLAFLVFGAGTAPLVSATIGSATLAAFSIKDQTFAGVWPMFWIGDATGILLIAPLTLVVIQHWRGRDKISPARLMEGGVLAVIFLCVAALSLTGYEGFAYLIMPPLLWAAVRFEFKGVAVALILLALITLVLTVSGYSHFVGDAASQREKQVMLQIFLAVSAFSALIVAALSRQHQQAISALREREAKIRRLVDSDIIGIVQWDLDGTIIDANDAFLRMVQYERKDVENGIRWIDMTPPEWQDVHAREEAEELAATGKMQAREKEYFRKDGSRVPVLIGAACFEGQSRQGVAYILDLTDLKRTESALREREHELSQIVNLVPVHIRRLSAEGEPTFFNKRLVDFCGLDLNDLDAANRSMRAAAIQTLVHPEDADRLMATVQNSINTGESYAMKYRFRRPDGSYSWVDGRGEPVRNQHGEITHWYAISIDIDEEMKAQEELRTSKKQLEQMIDAVPALIWTANPNGTPIYINKRYTDVTGATLEDFTAGGASPAFPRGVIHPDDEEMRARVRTHAFETGTPYFAHYRHIRRDGSYRWTETRAEPLRDENGNIVIWYGVSVDIHDLVTAQESLRARERELSLLVETLPALIYCAAPDGKPIYRSRQLSEYLGFNLEDKDDSGKTRLDSTLDDIIHPDDLAAVKEKYMYSLATGEPYALRHRLRRFDGTYRWVETRTAAMRNAAGEIVQWNGVCFDIDAEMRAQENLRLAQENLARAAQAASLSELSASIAHEINQPLAAIVANSHACQRWLGAEPANIERAKITAERIVRDANSAADVISRIRALFRQSTHIRSSEDINRLIREVCRLMADEVGGKEIRIETRLDPDLPLIALDRVQVQQVFANLIRNGIEAMDASAADARSLHISSTRDGSDAIRVEVCDHGTGFNDTERAFEPFFTTKPNGMGMGLAICRSIVESHGGRLWMTNNDTRGATVAFTLPLTAEEPAAGA</sequence>
<dbReference type="SUPFAM" id="SSF47384">
    <property type="entry name" value="Homodimeric domain of signal transducing histidine kinase"/>
    <property type="match status" value="1"/>
</dbReference>
<comment type="subcellular location">
    <subcellularLocation>
        <location evidence="2">Cell membrane</location>
        <topology evidence="2">Multi-pass membrane protein</topology>
    </subcellularLocation>
</comment>
<dbReference type="Pfam" id="PF13426">
    <property type="entry name" value="PAS_9"/>
    <property type="match status" value="1"/>
</dbReference>
<evidence type="ECO:0000259" key="13">
    <source>
        <dbReference type="PROSITE" id="PS50112"/>
    </source>
</evidence>
<evidence type="ECO:0000256" key="11">
    <source>
        <dbReference type="SAM" id="Phobius"/>
    </source>
</evidence>
<dbReference type="InterPro" id="IPR003594">
    <property type="entry name" value="HATPase_dom"/>
</dbReference>
<dbReference type="FunFam" id="3.30.450.20:FF:000099">
    <property type="entry name" value="Sensory box sensor histidine kinase"/>
    <property type="match status" value="1"/>
</dbReference>
<dbReference type="EC" id="2.7.13.3" evidence="3"/>
<dbReference type="PROSITE" id="PS50113">
    <property type="entry name" value="PAC"/>
    <property type="match status" value="3"/>
</dbReference>
<evidence type="ECO:0000256" key="9">
    <source>
        <dbReference type="ARBA" id="ARBA00022989"/>
    </source>
</evidence>
<dbReference type="Pfam" id="PF00512">
    <property type="entry name" value="HisKA"/>
    <property type="match status" value="1"/>
</dbReference>
<feature type="transmembrane region" description="Helical" evidence="11">
    <location>
        <begin position="233"/>
        <end position="258"/>
    </location>
</feature>
<dbReference type="Pfam" id="PF05231">
    <property type="entry name" value="MASE1"/>
    <property type="match status" value="1"/>
</dbReference>
<dbReference type="CDD" id="cd00082">
    <property type="entry name" value="HisKA"/>
    <property type="match status" value="1"/>
</dbReference>
<feature type="domain" description="PAS" evidence="13">
    <location>
        <begin position="428"/>
        <end position="505"/>
    </location>
</feature>
<feature type="domain" description="PAS" evidence="13">
    <location>
        <begin position="561"/>
        <end position="636"/>
    </location>
</feature>
<dbReference type="Proteomes" id="UP000515317">
    <property type="component" value="Chromosome"/>
</dbReference>
<dbReference type="SMART" id="SM00086">
    <property type="entry name" value="PAC"/>
    <property type="match status" value="4"/>
</dbReference>
<dbReference type="RefSeq" id="WP_222877182.1">
    <property type="nucleotide sequence ID" value="NZ_AP023361.1"/>
</dbReference>
<dbReference type="Pfam" id="PF08447">
    <property type="entry name" value="PAS_3"/>
    <property type="match status" value="3"/>
</dbReference>
<evidence type="ECO:0000256" key="6">
    <source>
        <dbReference type="ARBA" id="ARBA00022679"/>
    </source>
</evidence>
<dbReference type="InterPro" id="IPR036097">
    <property type="entry name" value="HisK_dim/P_sf"/>
</dbReference>
<feature type="transmembrane region" description="Helical" evidence="11">
    <location>
        <begin position="38"/>
        <end position="54"/>
    </location>
</feature>
<dbReference type="PROSITE" id="PS50112">
    <property type="entry name" value="PAS"/>
    <property type="match status" value="4"/>
</dbReference>
<dbReference type="Gene3D" id="3.30.565.10">
    <property type="entry name" value="Histidine kinase-like ATPase, C-terminal domain"/>
    <property type="match status" value="1"/>
</dbReference>
<dbReference type="SMART" id="SM00091">
    <property type="entry name" value="PAS"/>
    <property type="match status" value="4"/>
</dbReference>
<keyword evidence="7 11" id="KW-0812">Transmembrane</keyword>
<protein>
    <recommendedName>
        <fullName evidence="3">histidine kinase</fullName>
        <ecNumber evidence="3">2.7.13.3</ecNumber>
    </recommendedName>
</protein>
<feature type="domain" description="PAS" evidence="13">
    <location>
        <begin position="692"/>
        <end position="769"/>
    </location>
</feature>
<comment type="catalytic activity">
    <reaction evidence="1">
        <text>ATP + protein L-histidine = ADP + protein N-phospho-L-histidine.</text>
        <dbReference type="EC" id="2.7.13.3"/>
    </reaction>
</comment>
<feature type="transmembrane region" description="Helical" evidence="11">
    <location>
        <begin position="198"/>
        <end position="221"/>
    </location>
</feature>
<accession>A0A6S6QNM7</accession>
<evidence type="ECO:0000259" key="12">
    <source>
        <dbReference type="PROSITE" id="PS50109"/>
    </source>
</evidence>
<feature type="domain" description="PAC" evidence="14">
    <location>
        <begin position="508"/>
        <end position="560"/>
    </location>
</feature>
<dbReference type="Gene3D" id="1.10.287.130">
    <property type="match status" value="1"/>
</dbReference>
<feature type="transmembrane region" description="Helical" evidence="11">
    <location>
        <begin position="12"/>
        <end position="32"/>
    </location>
</feature>
<dbReference type="NCBIfam" id="TIGR00229">
    <property type="entry name" value="sensory_box"/>
    <property type="match status" value="4"/>
</dbReference>
<dbReference type="Gene3D" id="3.30.450.20">
    <property type="entry name" value="PAS domain"/>
    <property type="match status" value="4"/>
</dbReference>
<feature type="transmembrane region" description="Helical" evidence="11">
    <location>
        <begin position="119"/>
        <end position="147"/>
    </location>
</feature>
<feature type="transmembrane region" description="Helical" evidence="11">
    <location>
        <begin position="159"/>
        <end position="178"/>
    </location>
</feature>
<feature type="transmembrane region" description="Helical" evidence="11">
    <location>
        <begin position="86"/>
        <end position="107"/>
    </location>
</feature>
<keyword evidence="10 11" id="KW-0472">Membrane</keyword>
<evidence type="ECO:0000256" key="4">
    <source>
        <dbReference type="ARBA" id="ARBA00022475"/>
    </source>
</evidence>
<dbReference type="Pfam" id="PF02518">
    <property type="entry name" value="HATPase_c"/>
    <property type="match status" value="1"/>
</dbReference>
<name>A0A6S6QNM7_9HYPH</name>
<dbReference type="SUPFAM" id="SSF55874">
    <property type="entry name" value="ATPase domain of HSP90 chaperone/DNA topoisomerase II/histidine kinase"/>
    <property type="match status" value="1"/>
</dbReference>
<dbReference type="InterPro" id="IPR035965">
    <property type="entry name" value="PAS-like_dom_sf"/>
</dbReference>
<dbReference type="InterPro" id="IPR005467">
    <property type="entry name" value="His_kinase_dom"/>
</dbReference>
<reference evidence="15 16" key="1">
    <citation type="submission" date="2020-08" db="EMBL/GenBank/DDBJ databases">
        <title>Genome sequence of Rhizobiales bacterium strain IZ6.</title>
        <authorList>
            <person name="Nakai R."/>
            <person name="Naganuma T."/>
        </authorList>
    </citation>
    <scope>NUCLEOTIDE SEQUENCE [LARGE SCALE GENOMIC DNA]</scope>
    <source>
        <strain evidence="15 16">IZ6</strain>
    </source>
</reference>
<keyword evidence="16" id="KW-1185">Reference proteome</keyword>
<feature type="domain" description="Histidine kinase" evidence="12">
    <location>
        <begin position="844"/>
        <end position="1058"/>
    </location>
</feature>
<dbReference type="InterPro" id="IPR013655">
    <property type="entry name" value="PAS_fold_3"/>
</dbReference>
<keyword evidence="4" id="KW-1003">Cell membrane</keyword>
<keyword evidence="9 11" id="KW-1133">Transmembrane helix</keyword>
<dbReference type="InterPro" id="IPR007895">
    <property type="entry name" value="MASE1"/>
</dbReference>
<dbReference type="InterPro" id="IPR001610">
    <property type="entry name" value="PAC"/>
</dbReference>
<dbReference type="AlphaFoldDB" id="A0A6S6QNM7"/>
<evidence type="ECO:0000256" key="7">
    <source>
        <dbReference type="ARBA" id="ARBA00022692"/>
    </source>
</evidence>
<evidence type="ECO:0000256" key="2">
    <source>
        <dbReference type="ARBA" id="ARBA00004651"/>
    </source>
</evidence>
<dbReference type="InterPro" id="IPR003661">
    <property type="entry name" value="HisK_dim/P_dom"/>
</dbReference>
<evidence type="ECO:0000256" key="1">
    <source>
        <dbReference type="ARBA" id="ARBA00000085"/>
    </source>
</evidence>
<dbReference type="GO" id="GO:0000155">
    <property type="term" value="F:phosphorelay sensor kinase activity"/>
    <property type="evidence" value="ECO:0007669"/>
    <property type="project" value="InterPro"/>
</dbReference>
<evidence type="ECO:0000256" key="3">
    <source>
        <dbReference type="ARBA" id="ARBA00012438"/>
    </source>
</evidence>
<feature type="domain" description="PAS" evidence="13">
    <location>
        <begin position="303"/>
        <end position="358"/>
    </location>
</feature>
<evidence type="ECO:0000256" key="8">
    <source>
        <dbReference type="ARBA" id="ARBA00022777"/>
    </source>
</evidence>
<dbReference type="CDD" id="cd00130">
    <property type="entry name" value="PAS"/>
    <property type="match status" value="4"/>
</dbReference>
<evidence type="ECO:0000259" key="14">
    <source>
        <dbReference type="PROSITE" id="PS50113"/>
    </source>
</evidence>
<dbReference type="PANTHER" id="PTHR43304">
    <property type="entry name" value="PHYTOCHROME-LIKE PROTEIN CPH1"/>
    <property type="match status" value="1"/>
</dbReference>
<keyword evidence="5" id="KW-0597">Phosphoprotein</keyword>
<evidence type="ECO:0000313" key="16">
    <source>
        <dbReference type="Proteomes" id="UP000515317"/>
    </source>
</evidence>
<organism evidence="15 16">
    <name type="scientific">Terrihabitans soli</name>
    <dbReference type="NCBI Taxonomy" id="708113"/>
    <lineage>
        <taxon>Bacteria</taxon>
        <taxon>Pseudomonadati</taxon>
        <taxon>Pseudomonadota</taxon>
        <taxon>Alphaproteobacteria</taxon>
        <taxon>Hyphomicrobiales</taxon>
        <taxon>Terrihabitans</taxon>
    </lineage>
</organism>
<keyword evidence="8" id="KW-0418">Kinase</keyword>